<dbReference type="AlphaFoldDB" id="G3HH49"/>
<dbReference type="Proteomes" id="UP000001075">
    <property type="component" value="Unassembled WGS sequence"/>
</dbReference>
<accession>G3HH49</accession>
<sequence length="58" mass="6567">MDSCMSSRRPAGIDAMHGKRSSSCYPALWRLTSVGTGHHVPVIKGYKIRHFKIKLLQR</sequence>
<reference evidence="2" key="1">
    <citation type="journal article" date="2011" name="Nat. Biotechnol.">
        <title>The genomic sequence of the Chinese hamster ovary (CHO)-K1 cell line.</title>
        <authorList>
            <person name="Xu X."/>
            <person name="Nagarajan H."/>
            <person name="Lewis N.E."/>
            <person name="Pan S."/>
            <person name="Cai Z."/>
            <person name="Liu X."/>
            <person name="Chen W."/>
            <person name="Xie M."/>
            <person name="Wang W."/>
            <person name="Hammond S."/>
            <person name="Andersen M.R."/>
            <person name="Neff N."/>
            <person name="Passarelli B."/>
            <person name="Koh W."/>
            <person name="Fan H.C."/>
            <person name="Wang J."/>
            <person name="Gui Y."/>
            <person name="Lee K.H."/>
            <person name="Betenbaugh M.J."/>
            <person name="Quake S.R."/>
            <person name="Famili I."/>
            <person name="Palsson B.O."/>
            <person name="Wang J."/>
        </authorList>
    </citation>
    <scope>NUCLEOTIDE SEQUENCE [LARGE SCALE GENOMIC DNA]</scope>
    <source>
        <strain evidence="2">CHO K1 cell line</strain>
    </source>
</reference>
<name>G3HH49_CRIGR</name>
<evidence type="ECO:0000313" key="2">
    <source>
        <dbReference type="Proteomes" id="UP000001075"/>
    </source>
</evidence>
<protein>
    <submittedName>
        <fullName evidence="1">Uncharacterized protein</fullName>
    </submittedName>
</protein>
<proteinExistence type="predicted"/>
<evidence type="ECO:0000313" key="1">
    <source>
        <dbReference type="EMBL" id="EGW01975.1"/>
    </source>
</evidence>
<dbReference type="EMBL" id="JH000369">
    <property type="protein sequence ID" value="EGW01975.1"/>
    <property type="molecule type" value="Genomic_DNA"/>
</dbReference>
<dbReference type="InParanoid" id="G3HH49"/>
<gene>
    <name evidence="1" type="ORF">I79_009946</name>
</gene>
<organism evidence="1 2">
    <name type="scientific">Cricetulus griseus</name>
    <name type="common">Chinese hamster</name>
    <name type="synonym">Cricetulus barabensis griseus</name>
    <dbReference type="NCBI Taxonomy" id="10029"/>
    <lineage>
        <taxon>Eukaryota</taxon>
        <taxon>Metazoa</taxon>
        <taxon>Chordata</taxon>
        <taxon>Craniata</taxon>
        <taxon>Vertebrata</taxon>
        <taxon>Euteleostomi</taxon>
        <taxon>Mammalia</taxon>
        <taxon>Eutheria</taxon>
        <taxon>Euarchontoglires</taxon>
        <taxon>Glires</taxon>
        <taxon>Rodentia</taxon>
        <taxon>Myomorpha</taxon>
        <taxon>Muroidea</taxon>
        <taxon>Cricetidae</taxon>
        <taxon>Cricetinae</taxon>
        <taxon>Cricetulus</taxon>
    </lineage>
</organism>